<comment type="similarity">
    <text evidence="2">Belongs to the major facilitator superfamily. Monocarboxylate porter (TC 2.A.1.13) family.</text>
</comment>
<keyword evidence="7" id="KW-1133">Transmembrane helix</keyword>
<evidence type="ECO:0000256" key="3">
    <source>
        <dbReference type="ARBA" id="ARBA00023015"/>
    </source>
</evidence>
<reference evidence="9" key="1">
    <citation type="submission" date="2023-04" db="EMBL/GenBank/DDBJ databases">
        <title>Aspergillus oryzae NBRC 4228.</title>
        <authorList>
            <person name="Ichikawa N."/>
            <person name="Sato H."/>
            <person name="Tonouchi N."/>
        </authorList>
    </citation>
    <scope>NUCLEOTIDE SEQUENCE</scope>
    <source>
        <strain evidence="9">NBRC 4228</strain>
    </source>
</reference>
<dbReference type="GO" id="GO:0003677">
    <property type="term" value="F:DNA binding"/>
    <property type="evidence" value="ECO:0007669"/>
    <property type="project" value="InterPro"/>
</dbReference>
<dbReference type="PANTHER" id="PTHR11360">
    <property type="entry name" value="MONOCARBOXYLATE TRANSPORTER"/>
    <property type="match status" value="1"/>
</dbReference>
<dbReference type="Pfam" id="PF07690">
    <property type="entry name" value="MFS_1"/>
    <property type="match status" value="1"/>
</dbReference>
<protein>
    <submittedName>
        <fullName evidence="9">Unnamed protein product</fullName>
    </submittedName>
</protein>
<evidence type="ECO:0000256" key="7">
    <source>
        <dbReference type="SAM" id="Phobius"/>
    </source>
</evidence>
<feature type="transmembrane region" description="Helical" evidence="7">
    <location>
        <begin position="20"/>
        <end position="42"/>
    </location>
</feature>
<feature type="compositionally biased region" description="Polar residues" evidence="6">
    <location>
        <begin position="391"/>
        <end position="401"/>
    </location>
</feature>
<dbReference type="CDD" id="cd12148">
    <property type="entry name" value="fungal_TF_MHR"/>
    <property type="match status" value="1"/>
</dbReference>
<dbReference type="Pfam" id="PF04082">
    <property type="entry name" value="Fungal_trans"/>
    <property type="match status" value="1"/>
</dbReference>
<dbReference type="GO" id="GO:0008270">
    <property type="term" value="F:zinc ion binding"/>
    <property type="evidence" value="ECO:0007669"/>
    <property type="project" value="InterPro"/>
</dbReference>
<dbReference type="SUPFAM" id="SSF103473">
    <property type="entry name" value="MFS general substrate transporter"/>
    <property type="match status" value="1"/>
</dbReference>
<name>A0AAN5C0H3_ASPOZ</name>
<evidence type="ECO:0000256" key="1">
    <source>
        <dbReference type="ARBA" id="ARBA00004141"/>
    </source>
</evidence>
<accession>A0AAN5C0H3</accession>
<keyword evidence="7" id="KW-0812">Transmembrane</keyword>
<feature type="region of interest" description="Disordered" evidence="6">
    <location>
        <begin position="390"/>
        <end position="424"/>
    </location>
</feature>
<dbReference type="InterPro" id="IPR007219">
    <property type="entry name" value="XnlR_reg_dom"/>
</dbReference>
<dbReference type="GO" id="GO:0016020">
    <property type="term" value="C:membrane"/>
    <property type="evidence" value="ECO:0007669"/>
    <property type="project" value="UniProtKB-SubCell"/>
</dbReference>
<evidence type="ECO:0000313" key="10">
    <source>
        <dbReference type="Proteomes" id="UP001165205"/>
    </source>
</evidence>
<comment type="subcellular location">
    <subcellularLocation>
        <location evidence="1">Membrane</location>
        <topology evidence="1">Multi-pass membrane protein</topology>
    </subcellularLocation>
</comment>
<keyword evidence="3" id="KW-0805">Transcription regulation</keyword>
<dbReference type="SMART" id="SM00906">
    <property type="entry name" value="Fungal_trans"/>
    <property type="match status" value="1"/>
</dbReference>
<feature type="transmembrane region" description="Helical" evidence="7">
    <location>
        <begin position="182"/>
        <end position="205"/>
    </location>
</feature>
<dbReference type="GO" id="GO:0006351">
    <property type="term" value="P:DNA-templated transcription"/>
    <property type="evidence" value="ECO:0007669"/>
    <property type="project" value="InterPro"/>
</dbReference>
<evidence type="ECO:0000259" key="8">
    <source>
        <dbReference type="SMART" id="SM00906"/>
    </source>
</evidence>
<proteinExistence type="inferred from homology"/>
<feature type="transmembrane region" description="Helical" evidence="7">
    <location>
        <begin position="247"/>
        <end position="267"/>
    </location>
</feature>
<dbReference type="EMBL" id="BSYA01000105">
    <property type="protein sequence ID" value="GMG32719.1"/>
    <property type="molecule type" value="Genomic_DNA"/>
</dbReference>
<evidence type="ECO:0000256" key="5">
    <source>
        <dbReference type="ARBA" id="ARBA00023242"/>
    </source>
</evidence>
<evidence type="ECO:0000256" key="2">
    <source>
        <dbReference type="ARBA" id="ARBA00006727"/>
    </source>
</evidence>
<dbReference type="GO" id="GO:0022857">
    <property type="term" value="F:transmembrane transporter activity"/>
    <property type="evidence" value="ECO:0007669"/>
    <property type="project" value="InterPro"/>
</dbReference>
<dbReference type="InterPro" id="IPR050327">
    <property type="entry name" value="Proton-linked_MCT"/>
</dbReference>
<feature type="transmembrane region" description="Helical" evidence="7">
    <location>
        <begin position="74"/>
        <end position="95"/>
    </location>
</feature>
<feature type="domain" description="Xylanolytic transcriptional activator regulatory" evidence="8">
    <location>
        <begin position="613"/>
        <end position="686"/>
    </location>
</feature>
<keyword evidence="7" id="KW-0472">Membrane</keyword>
<feature type="transmembrane region" description="Helical" evidence="7">
    <location>
        <begin position="107"/>
        <end position="126"/>
    </location>
</feature>
<feature type="transmembrane region" description="Helical" evidence="7">
    <location>
        <begin position="49"/>
        <end position="68"/>
    </location>
</feature>
<dbReference type="AlphaFoldDB" id="A0AAN5C0H3"/>
<feature type="region of interest" description="Disordered" evidence="6">
    <location>
        <begin position="865"/>
        <end position="912"/>
    </location>
</feature>
<keyword evidence="5" id="KW-0539">Nucleus</keyword>
<gene>
    <name evidence="9" type="ORF">Aory04_000838700</name>
</gene>
<feature type="transmembrane region" description="Helical" evidence="7">
    <location>
        <begin position="138"/>
        <end position="161"/>
    </location>
</feature>
<dbReference type="Gene3D" id="1.20.1250.20">
    <property type="entry name" value="MFS general substrate transporter like domains"/>
    <property type="match status" value="2"/>
</dbReference>
<feature type="region of interest" description="Disordered" evidence="6">
    <location>
        <begin position="452"/>
        <end position="488"/>
    </location>
</feature>
<dbReference type="InterPro" id="IPR011701">
    <property type="entry name" value="MFS"/>
</dbReference>
<keyword evidence="4" id="KW-0804">Transcription</keyword>
<feature type="transmembrane region" description="Helical" evidence="7">
    <location>
        <begin position="274"/>
        <end position="295"/>
    </location>
</feature>
<evidence type="ECO:0000313" key="9">
    <source>
        <dbReference type="EMBL" id="GMG32719.1"/>
    </source>
</evidence>
<dbReference type="CDD" id="cd17352">
    <property type="entry name" value="MFS_MCT_SLC16"/>
    <property type="match status" value="1"/>
</dbReference>
<sequence>MHDIAHNPHYGPQPELALEYAFVGGLSISCATLVSPLATYLDRRISTQLVLNIGTVVETVSLITTSFVRKNWQLFLSQGVCFGIGMGFCFCGSVGIVSHWFTKRRSLVNGITAAGSGTGGLIYSLAVGHMIPTLGFPWAMRILGIISFVINLVCANLLRVPSSTRSNMRHTPIFSRALLRRLDYLTLLLWAFLSALGYIALLFSLSSYAVAVGFTHDQASLASALLNLGQAIGRPSVGLLSDYLGRINVASGASALAGILCLVVWVFAESLGVLYFFAIAVGLFAGTLFAAAAPLAAEVVGIEDLSAALGILWFVICPPTTVAEAIAVQLRDSEANAKPYLRVQLFTGMMAGWTCVYPSKDTVDGSRRVTSLQGITERLDRLEEILLDIRQSQGRQDTPGSSHPVPPKPKARTPTALEHRPSKPWELLLGDGQRVHYVNNSNLKDLLYDEEHMRPPSADHPTVSPAEQGVSGNGSDRLAISPLDPGLHHLHPEPRDALQLWAIYVKNVDPVAKILHIPTAQSAIIATILDPKNAGKSMSALTFAIYFAALTSMNEQDAADLSLNRVQLLEHFKTGLSNILVGTELLNQPDMPALQALAIFLTSLRVHETGRGVWVLNGIAIRLAQSIGLHRDGTSLNLTPFESELRLRVWWHLCMLDARSPEDHGFELTDNLLNHGPRLPLNVNDDQLYLTMEELPTESEEWTEMSFSLEGIKGTRLLHSILGTRSKDTLDDIAAKRRTIEDYKNWLDNILSSSSHSLDHLSNLAYRHYITACKKMEFLLLIREEIYQEKQARVRSGPDYSTRPSFKAARDVLEKNDRVWDLVNDILQRATNFDPSSNSCATIGNSSIWRCLCSLRAQALSARLAQHSPTGSDPLPPHLGSNEVNTSNDNFQSQDRNITQHGQNPSATDKNLPINNPVYFDDPIEQSFECFADTQHGLFPTSSLFDVPCVPGWNAVINGILDDDYF</sequence>
<dbReference type="InterPro" id="IPR036259">
    <property type="entry name" value="MFS_trans_sf"/>
</dbReference>
<dbReference type="Proteomes" id="UP001165205">
    <property type="component" value="Unassembled WGS sequence"/>
</dbReference>
<comment type="caution">
    <text evidence="9">The sequence shown here is derived from an EMBL/GenBank/DDBJ whole genome shotgun (WGS) entry which is preliminary data.</text>
</comment>
<organism evidence="9 10">
    <name type="scientific">Aspergillus oryzae</name>
    <name type="common">Yellow koji mold</name>
    <dbReference type="NCBI Taxonomy" id="5062"/>
    <lineage>
        <taxon>Eukaryota</taxon>
        <taxon>Fungi</taxon>
        <taxon>Dikarya</taxon>
        <taxon>Ascomycota</taxon>
        <taxon>Pezizomycotina</taxon>
        <taxon>Eurotiomycetes</taxon>
        <taxon>Eurotiomycetidae</taxon>
        <taxon>Eurotiales</taxon>
        <taxon>Aspergillaceae</taxon>
        <taxon>Aspergillus</taxon>
        <taxon>Aspergillus subgen. Circumdati</taxon>
    </lineage>
</organism>
<evidence type="ECO:0000256" key="4">
    <source>
        <dbReference type="ARBA" id="ARBA00023163"/>
    </source>
</evidence>
<feature type="compositionally biased region" description="Polar residues" evidence="6">
    <location>
        <begin position="882"/>
        <end position="909"/>
    </location>
</feature>
<evidence type="ECO:0000256" key="6">
    <source>
        <dbReference type="SAM" id="MobiDB-lite"/>
    </source>
</evidence>
<dbReference type="PANTHER" id="PTHR11360:SF315">
    <property type="entry name" value="TRANSPORTER MCH2-RELATED"/>
    <property type="match status" value="1"/>
</dbReference>